<name>A0A814A6P1_9BILA</name>
<feature type="compositionally biased region" description="Low complexity" evidence="1">
    <location>
        <begin position="49"/>
        <end position="62"/>
    </location>
</feature>
<feature type="region of interest" description="Disordered" evidence="1">
    <location>
        <begin position="48"/>
        <end position="113"/>
    </location>
</feature>
<protein>
    <submittedName>
        <fullName evidence="2">Uncharacterized protein</fullName>
    </submittedName>
</protein>
<reference evidence="2" key="1">
    <citation type="submission" date="2021-02" db="EMBL/GenBank/DDBJ databases">
        <authorList>
            <person name="Nowell W R."/>
        </authorList>
    </citation>
    <scope>NUCLEOTIDE SEQUENCE</scope>
</reference>
<evidence type="ECO:0000313" key="2">
    <source>
        <dbReference type="EMBL" id="CAF0909277.1"/>
    </source>
</evidence>
<dbReference type="EMBL" id="CAJOAZ010004931">
    <property type="protein sequence ID" value="CAF4080783.1"/>
    <property type="molecule type" value="Genomic_DNA"/>
</dbReference>
<accession>A0A814A6P1</accession>
<proteinExistence type="predicted"/>
<feature type="compositionally biased region" description="Low complexity" evidence="1">
    <location>
        <begin position="90"/>
        <end position="110"/>
    </location>
</feature>
<dbReference type="AlphaFoldDB" id="A0A814A6P1"/>
<gene>
    <name evidence="2" type="ORF">JYZ213_LOCUS10986</name>
    <name evidence="3" type="ORF">OXD698_LOCUS34293</name>
</gene>
<dbReference type="Proteomes" id="UP000663844">
    <property type="component" value="Unassembled WGS sequence"/>
</dbReference>
<evidence type="ECO:0000313" key="3">
    <source>
        <dbReference type="EMBL" id="CAF4080783.1"/>
    </source>
</evidence>
<feature type="compositionally biased region" description="Polar residues" evidence="1">
    <location>
        <begin position="1"/>
        <end position="25"/>
    </location>
</feature>
<dbReference type="EMBL" id="CAJNOG010000082">
    <property type="protein sequence ID" value="CAF0909277.1"/>
    <property type="molecule type" value="Genomic_DNA"/>
</dbReference>
<feature type="region of interest" description="Disordered" evidence="1">
    <location>
        <begin position="1"/>
        <end position="26"/>
    </location>
</feature>
<organism evidence="2 4">
    <name type="scientific">Adineta steineri</name>
    <dbReference type="NCBI Taxonomy" id="433720"/>
    <lineage>
        <taxon>Eukaryota</taxon>
        <taxon>Metazoa</taxon>
        <taxon>Spiralia</taxon>
        <taxon>Gnathifera</taxon>
        <taxon>Rotifera</taxon>
        <taxon>Eurotatoria</taxon>
        <taxon>Bdelloidea</taxon>
        <taxon>Adinetida</taxon>
        <taxon>Adinetidae</taxon>
        <taxon>Adineta</taxon>
    </lineage>
</organism>
<evidence type="ECO:0000256" key="1">
    <source>
        <dbReference type="SAM" id="MobiDB-lite"/>
    </source>
</evidence>
<dbReference type="Proteomes" id="UP000663845">
    <property type="component" value="Unassembled WGS sequence"/>
</dbReference>
<comment type="caution">
    <text evidence="2">The sequence shown here is derived from an EMBL/GenBank/DDBJ whole genome shotgun (WGS) entry which is preliminary data.</text>
</comment>
<evidence type="ECO:0000313" key="4">
    <source>
        <dbReference type="Proteomes" id="UP000663845"/>
    </source>
</evidence>
<sequence length="136" mass="13760">MKSSTYIYSPENDSSQQQSTAAQHNKLSEEKFILKHRFLSEIESLGSKALSGNSTGSTTGQQSGAGGLLSEVESLAQSSSGSGNTGGSGLLSEVESLAQSSSSSGNTSSGGFLGEIESAAKTGIEGIITKEAGSFL</sequence>